<dbReference type="Proteomes" id="UP001216139">
    <property type="component" value="Chromosome"/>
</dbReference>
<organism evidence="2 3">
    <name type="scientific">Mucilaginibacter jinjuensis</name>
    <dbReference type="NCBI Taxonomy" id="1176721"/>
    <lineage>
        <taxon>Bacteria</taxon>
        <taxon>Pseudomonadati</taxon>
        <taxon>Bacteroidota</taxon>
        <taxon>Sphingobacteriia</taxon>
        <taxon>Sphingobacteriales</taxon>
        <taxon>Sphingobacteriaceae</taxon>
        <taxon>Mucilaginibacter</taxon>
    </lineage>
</organism>
<keyword evidence="1" id="KW-0732">Signal</keyword>
<protein>
    <submittedName>
        <fullName evidence="2">Uncharacterized protein</fullName>
    </submittedName>
</protein>
<feature type="signal peptide" evidence="1">
    <location>
        <begin position="1"/>
        <end position="20"/>
    </location>
</feature>
<name>A0ABY7T7S4_9SPHI</name>
<gene>
    <name evidence="2" type="ORF">PQO05_21340</name>
</gene>
<feature type="chain" id="PRO_5045307766" evidence="1">
    <location>
        <begin position="21"/>
        <end position="180"/>
    </location>
</feature>
<dbReference type="RefSeq" id="WP_273629472.1">
    <property type="nucleotide sequence ID" value="NZ_CP117167.1"/>
</dbReference>
<sequence>MFKKHLLFLILTFTTLMGFADTPQPNIPHLRKKLMQAINSKPTTDSLYKSLEMIQQRSGLLNGYMGALEALKAKHAWNPYFKIKYLSNCEDTFKEAVAQDPHNIEIRFMRFSVEHNVPGFLGYTKNLAVDKQEMIHQIELKNYGTADKELVITVIKFMLDSKHCTADETNFLNKTLAALK</sequence>
<evidence type="ECO:0000313" key="3">
    <source>
        <dbReference type="Proteomes" id="UP001216139"/>
    </source>
</evidence>
<proteinExistence type="predicted"/>
<accession>A0ABY7T7S4</accession>
<evidence type="ECO:0000256" key="1">
    <source>
        <dbReference type="SAM" id="SignalP"/>
    </source>
</evidence>
<dbReference type="EMBL" id="CP117167">
    <property type="protein sequence ID" value="WCT11287.1"/>
    <property type="molecule type" value="Genomic_DNA"/>
</dbReference>
<evidence type="ECO:0000313" key="2">
    <source>
        <dbReference type="EMBL" id="WCT11287.1"/>
    </source>
</evidence>
<reference evidence="2 3" key="1">
    <citation type="submission" date="2023-02" db="EMBL/GenBank/DDBJ databases">
        <title>Genome sequence of Mucilaginibacter jinjuensis strain KACC 16571.</title>
        <authorList>
            <person name="Kim S."/>
            <person name="Heo J."/>
            <person name="Kwon S.-W."/>
        </authorList>
    </citation>
    <scope>NUCLEOTIDE SEQUENCE [LARGE SCALE GENOMIC DNA]</scope>
    <source>
        <strain evidence="2 3">KACC 16571</strain>
    </source>
</reference>
<keyword evidence="3" id="KW-1185">Reference proteome</keyword>